<dbReference type="GO" id="GO:0009098">
    <property type="term" value="P:L-leucine biosynthetic process"/>
    <property type="evidence" value="ECO:0007669"/>
    <property type="project" value="UniProtKB-KW"/>
</dbReference>
<dbReference type="GO" id="GO:0005829">
    <property type="term" value="C:cytosol"/>
    <property type="evidence" value="ECO:0007669"/>
    <property type="project" value="TreeGrafter"/>
</dbReference>
<evidence type="ECO:0000256" key="6">
    <source>
        <dbReference type="ARBA" id="ARBA00023027"/>
    </source>
</evidence>
<sequence length="357" mass="38186">MAGILTGEGVGPEVISAALQVLQAIEQASGIAVQLRYGGPIGLAALRDSGTCLSPEVIDFCTNVFADGGCIFCGPGGGDFVYRLRERFDLYCKFTPIHELAALHGVSRIKPAYLAGIDMIVVRENSAGLYLGDSGIENLPCGDRLATHQFRYKSSQVERILDVARRLAQARRGSLTVVTKPGGIPAISSLWLDALESMETEGLTVRRLEIDYAIYQLLSAPHEFDVIVAPNMFGDVLSDAAALLMGARGVSYSGNFGPAGRAVYQTGHGAAKDLAGTNQANPLGQIQSLAMMLRESFGLQEQAQWIHRAIDRVLRAGWRTLDIAEPDSRVVGTREMGEIVADAVQAEADAGQLMYGS</sequence>
<evidence type="ECO:0000259" key="8">
    <source>
        <dbReference type="SMART" id="SM01329"/>
    </source>
</evidence>
<dbReference type="Proteomes" id="UP001204445">
    <property type="component" value="Unassembled WGS sequence"/>
</dbReference>
<feature type="domain" description="Isopropylmalate dehydrogenase-like" evidence="8">
    <location>
        <begin position="1"/>
        <end position="340"/>
    </location>
</feature>
<protein>
    <submittedName>
        <fullName evidence="9">3-isopropylmalate dehydrogenase</fullName>
        <ecNumber evidence="9">1.1.1.85</ecNumber>
    </submittedName>
</protein>
<dbReference type="GO" id="GO:0003862">
    <property type="term" value="F:3-isopropylmalate dehydrogenase activity"/>
    <property type="evidence" value="ECO:0007669"/>
    <property type="project" value="UniProtKB-EC"/>
</dbReference>
<dbReference type="SMART" id="SM01329">
    <property type="entry name" value="Iso_dh"/>
    <property type="match status" value="1"/>
</dbReference>
<organism evidence="9 10">
    <name type="scientific">Methylohalomonas lacus</name>
    <dbReference type="NCBI Taxonomy" id="398773"/>
    <lineage>
        <taxon>Bacteria</taxon>
        <taxon>Pseudomonadati</taxon>
        <taxon>Pseudomonadota</taxon>
        <taxon>Gammaproteobacteria</taxon>
        <taxon>Methylohalomonadales</taxon>
        <taxon>Methylohalomonadaceae</taxon>
        <taxon>Methylohalomonas</taxon>
    </lineage>
</organism>
<gene>
    <name evidence="9" type="ORF">J2T55_002393</name>
</gene>
<dbReference type="PANTHER" id="PTHR42979:SF1">
    <property type="entry name" value="3-ISOPROPYLMALATE DEHYDROGENASE"/>
    <property type="match status" value="1"/>
</dbReference>
<keyword evidence="7" id="KW-0100">Branched-chain amino acid biosynthesis</keyword>
<dbReference type="PANTHER" id="PTHR42979">
    <property type="entry name" value="3-ISOPROPYLMALATE DEHYDROGENASE"/>
    <property type="match status" value="1"/>
</dbReference>
<dbReference type="Pfam" id="PF00180">
    <property type="entry name" value="Iso_dh"/>
    <property type="match status" value="1"/>
</dbReference>
<evidence type="ECO:0000256" key="1">
    <source>
        <dbReference type="ARBA" id="ARBA00022430"/>
    </source>
</evidence>
<proteinExistence type="predicted"/>
<evidence type="ECO:0000256" key="3">
    <source>
        <dbReference type="ARBA" id="ARBA00022723"/>
    </source>
</evidence>
<reference evidence="9" key="1">
    <citation type="submission" date="2022-08" db="EMBL/GenBank/DDBJ databases">
        <title>Genomic Encyclopedia of Type Strains, Phase III (KMG-III): the genomes of soil and plant-associated and newly described type strains.</title>
        <authorList>
            <person name="Whitman W."/>
        </authorList>
    </citation>
    <scope>NUCLEOTIDE SEQUENCE</scope>
    <source>
        <strain evidence="9">HMT 1</strain>
    </source>
</reference>
<dbReference type="EMBL" id="JANUCT010000021">
    <property type="protein sequence ID" value="MCS3904357.1"/>
    <property type="molecule type" value="Genomic_DNA"/>
</dbReference>
<evidence type="ECO:0000256" key="2">
    <source>
        <dbReference type="ARBA" id="ARBA00022605"/>
    </source>
</evidence>
<dbReference type="GO" id="GO:0046872">
    <property type="term" value="F:metal ion binding"/>
    <property type="evidence" value="ECO:0007669"/>
    <property type="project" value="UniProtKB-KW"/>
</dbReference>
<keyword evidence="4" id="KW-0460">Magnesium</keyword>
<evidence type="ECO:0000256" key="5">
    <source>
        <dbReference type="ARBA" id="ARBA00023002"/>
    </source>
</evidence>
<keyword evidence="10" id="KW-1185">Reference proteome</keyword>
<dbReference type="Gene3D" id="3.40.718.10">
    <property type="entry name" value="Isopropylmalate Dehydrogenase"/>
    <property type="match status" value="1"/>
</dbReference>
<dbReference type="RefSeq" id="WP_259057154.1">
    <property type="nucleotide sequence ID" value="NZ_JANUCT010000021.1"/>
</dbReference>
<evidence type="ECO:0000313" key="9">
    <source>
        <dbReference type="EMBL" id="MCS3904357.1"/>
    </source>
</evidence>
<evidence type="ECO:0000256" key="4">
    <source>
        <dbReference type="ARBA" id="ARBA00022842"/>
    </source>
</evidence>
<accession>A0AAE3HN74</accession>
<keyword evidence="5 9" id="KW-0560">Oxidoreductase</keyword>
<dbReference type="InterPro" id="IPR004429">
    <property type="entry name" value="Isopropylmalate_DH"/>
</dbReference>
<dbReference type="AlphaFoldDB" id="A0AAE3HN74"/>
<name>A0AAE3HN74_9GAMM</name>
<comment type="caution">
    <text evidence="9">The sequence shown here is derived from an EMBL/GenBank/DDBJ whole genome shotgun (WGS) entry which is preliminary data.</text>
</comment>
<keyword evidence="3" id="KW-0479">Metal-binding</keyword>
<dbReference type="EC" id="1.1.1.85" evidence="9"/>
<keyword evidence="2" id="KW-0028">Amino-acid biosynthesis</keyword>
<evidence type="ECO:0000256" key="7">
    <source>
        <dbReference type="ARBA" id="ARBA00023304"/>
    </source>
</evidence>
<evidence type="ECO:0000313" key="10">
    <source>
        <dbReference type="Proteomes" id="UP001204445"/>
    </source>
</evidence>
<dbReference type="InterPro" id="IPR024084">
    <property type="entry name" value="IsoPropMal-DH-like_dom"/>
</dbReference>
<dbReference type="SUPFAM" id="SSF53659">
    <property type="entry name" value="Isocitrate/Isopropylmalate dehydrogenase-like"/>
    <property type="match status" value="1"/>
</dbReference>
<keyword evidence="6" id="KW-0520">NAD</keyword>
<keyword evidence="1" id="KW-0432">Leucine biosynthesis</keyword>